<dbReference type="GO" id="GO:0005524">
    <property type="term" value="F:ATP binding"/>
    <property type="evidence" value="ECO:0007669"/>
    <property type="project" value="UniProtKB-UniRule"/>
</dbReference>
<feature type="domain" description="tRNA(Ile)-lysidine synthase substrate-binding" evidence="9">
    <location>
        <begin position="265"/>
        <end position="327"/>
    </location>
</feature>
<comment type="domain">
    <text evidence="7">The N-terminal region contains the highly conserved SGGXDS motif, predicted to be a P-loop motif involved in ATP binding.</text>
</comment>
<dbReference type="EMBL" id="CP054056">
    <property type="protein sequence ID" value="QKJ25990.1"/>
    <property type="molecule type" value="Genomic_DNA"/>
</dbReference>
<dbReference type="AlphaFoldDB" id="A0A7D4QCG7"/>
<dbReference type="HAMAP" id="MF_01161">
    <property type="entry name" value="tRNA_Ile_lys_synt"/>
    <property type="match status" value="1"/>
</dbReference>
<dbReference type="InterPro" id="IPR012795">
    <property type="entry name" value="tRNA_Ile_lys_synt_N"/>
</dbReference>
<comment type="similarity">
    <text evidence="7">Belongs to the tRNA(Ile)-lysidine synthase family.</text>
</comment>
<keyword evidence="1 7" id="KW-0963">Cytoplasm</keyword>
<dbReference type="GO" id="GO:0005737">
    <property type="term" value="C:cytoplasm"/>
    <property type="evidence" value="ECO:0007669"/>
    <property type="project" value="UniProtKB-SubCell"/>
</dbReference>
<dbReference type="KEGG" id="aqg:HRU87_06505"/>
<feature type="domain" description="tRNA(Ile)-lysidine/2-thiocytidine synthase N-terminal" evidence="8">
    <location>
        <begin position="33"/>
        <end position="210"/>
    </location>
</feature>
<comment type="catalytic activity">
    <reaction evidence="6 7">
        <text>cytidine(34) in tRNA(Ile2) + L-lysine + ATP = lysidine(34) in tRNA(Ile2) + AMP + diphosphate + H(+)</text>
        <dbReference type="Rhea" id="RHEA:43744"/>
        <dbReference type="Rhea" id="RHEA-COMP:10625"/>
        <dbReference type="Rhea" id="RHEA-COMP:10670"/>
        <dbReference type="ChEBI" id="CHEBI:15378"/>
        <dbReference type="ChEBI" id="CHEBI:30616"/>
        <dbReference type="ChEBI" id="CHEBI:32551"/>
        <dbReference type="ChEBI" id="CHEBI:33019"/>
        <dbReference type="ChEBI" id="CHEBI:82748"/>
        <dbReference type="ChEBI" id="CHEBI:83665"/>
        <dbReference type="ChEBI" id="CHEBI:456215"/>
        <dbReference type="EC" id="6.3.4.19"/>
    </reaction>
</comment>
<evidence type="ECO:0000256" key="4">
    <source>
        <dbReference type="ARBA" id="ARBA00022741"/>
    </source>
</evidence>
<name>A0A7D4QCG7_9MICO</name>
<dbReference type="Proteomes" id="UP000501003">
    <property type="component" value="Chromosome"/>
</dbReference>
<sequence>MPVRPRLTSAVADARRAVRESLQILNLHKGELVLAAVSGGGDSVALAAALAFEAPRMGLAGGAVIVDHGLQSGSEDIAHQAKLTCEGLGLHPVLVVKVEVKPNGEGLEAAARAARYQAIERVRISEGAAAVLTGHNLEDQAETVLLGLARGSGLTSISGMESFDPARNLLRPFLGLSRSDLRTACRDQGLNFWEDPHNQDPKFLRVRARNLLATLEQELGPGFASALARTAGMAAEADEVITALAGELTASAKLSATAKSVAYQVSKFAEAPRAVRTKALHLIATAAGAGGATQAQIQQVEELITNWHGQKPASLSGITVERVKDQLIFTKTKPQNPGAC</sequence>
<evidence type="ECO:0000313" key="11">
    <source>
        <dbReference type="Proteomes" id="UP000501003"/>
    </source>
</evidence>
<proteinExistence type="inferred from homology"/>
<evidence type="ECO:0000259" key="8">
    <source>
        <dbReference type="Pfam" id="PF01171"/>
    </source>
</evidence>
<evidence type="ECO:0000256" key="1">
    <source>
        <dbReference type="ARBA" id="ARBA00022490"/>
    </source>
</evidence>
<evidence type="ECO:0000256" key="7">
    <source>
        <dbReference type="HAMAP-Rule" id="MF_01161"/>
    </source>
</evidence>
<dbReference type="Pfam" id="PF01171">
    <property type="entry name" value="ATP_bind_3"/>
    <property type="match status" value="1"/>
</dbReference>
<evidence type="ECO:0000313" key="10">
    <source>
        <dbReference type="EMBL" id="QKJ25990.1"/>
    </source>
</evidence>
<organism evidence="10 11">
    <name type="scientific">Aquiluna borgnonia</name>
    <dbReference type="NCBI Taxonomy" id="2499157"/>
    <lineage>
        <taxon>Bacteria</taxon>
        <taxon>Bacillati</taxon>
        <taxon>Actinomycetota</taxon>
        <taxon>Actinomycetes</taxon>
        <taxon>Micrococcales</taxon>
        <taxon>Microbacteriaceae</taxon>
        <taxon>Luna cluster</taxon>
        <taxon>Luna-1 subcluster</taxon>
        <taxon>Aquiluna</taxon>
    </lineage>
</organism>
<keyword evidence="2 7" id="KW-0436">Ligase</keyword>
<evidence type="ECO:0000256" key="2">
    <source>
        <dbReference type="ARBA" id="ARBA00022598"/>
    </source>
</evidence>
<comment type="subcellular location">
    <subcellularLocation>
        <location evidence="7">Cytoplasm</location>
    </subcellularLocation>
</comment>
<reference evidence="10 11" key="1">
    <citation type="submission" date="2020-05" db="EMBL/GenBank/DDBJ databases">
        <title>Aquirufa sp. strain 15G-AUS-rot a new Aquirufa species.</title>
        <authorList>
            <person name="Pitt A."/>
            <person name="Hahn M.W."/>
        </authorList>
    </citation>
    <scope>NUCLEOTIDE SEQUENCE [LARGE SCALE GENOMIC DNA]</scope>
    <source>
        <strain evidence="10 11">15G-AUS-rot</strain>
    </source>
</reference>
<dbReference type="InterPro" id="IPR011063">
    <property type="entry name" value="TilS/TtcA_N"/>
</dbReference>
<dbReference type="PANTHER" id="PTHR43033:SF1">
    <property type="entry name" value="TRNA(ILE)-LYSIDINE SYNTHASE-RELATED"/>
    <property type="match status" value="1"/>
</dbReference>
<keyword evidence="5 7" id="KW-0067">ATP-binding</keyword>
<keyword evidence="11" id="KW-1185">Reference proteome</keyword>
<dbReference type="SUPFAM" id="SSF52402">
    <property type="entry name" value="Adenine nucleotide alpha hydrolases-like"/>
    <property type="match status" value="1"/>
</dbReference>
<evidence type="ECO:0000256" key="5">
    <source>
        <dbReference type="ARBA" id="ARBA00022840"/>
    </source>
</evidence>
<dbReference type="GO" id="GO:0006400">
    <property type="term" value="P:tRNA modification"/>
    <property type="evidence" value="ECO:0007669"/>
    <property type="project" value="UniProtKB-UniRule"/>
</dbReference>
<dbReference type="PANTHER" id="PTHR43033">
    <property type="entry name" value="TRNA(ILE)-LYSIDINE SYNTHASE-RELATED"/>
    <property type="match status" value="1"/>
</dbReference>
<dbReference type="Pfam" id="PF09179">
    <property type="entry name" value="TilS"/>
    <property type="match status" value="1"/>
</dbReference>
<keyword evidence="4 7" id="KW-0547">Nucleotide-binding</keyword>
<dbReference type="InterPro" id="IPR014729">
    <property type="entry name" value="Rossmann-like_a/b/a_fold"/>
</dbReference>
<dbReference type="EC" id="6.3.4.19" evidence="7"/>
<dbReference type="CDD" id="cd01992">
    <property type="entry name" value="TilS_N"/>
    <property type="match status" value="1"/>
</dbReference>
<dbReference type="InterPro" id="IPR015262">
    <property type="entry name" value="tRNA_Ile_lys_synt_subst-bd"/>
</dbReference>
<dbReference type="InterPro" id="IPR012094">
    <property type="entry name" value="tRNA_Ile_lys_synt"/>
</dbReference>
<evidence type="ECO:0000259" key="9">
    <source>
        <dbReference type="Pfam" id="PF09179"/>
    </source>
</evidence>
<gene>
    <name evidence="7 10" type="primary">tilS</name>
    <name evidence="10" type="ORF">HRU87_06505</name>
</gene>
<dbReference type="NCBIfam" id="TIGR02432">
    <property type="entry name" value="lysidine_TilS_N"/>
    <property type="match status" value="1"/>
</dbReference>
<dbReference type="GO" id="GO:0032267">
    <property type="term" value="F:tRNA(Ile)-lysidine synthase activity"/>
    <property type="evidence" value="ECO:0007669"/>
    <property type="project" value="UniProtKB-EC"/>
</dbReference>
<feature type="binding site" evidence="7">
    <location>
        <begin position="38"/>
        <end position="43"/>
    </location>
    <ligand>
        <name>ATP</name>
        <dbReference type="ChEBI" id="CHEBI:30616"/>
    </ligand>
</feature>
<dbReference type="Gene3D" id="3.40.50.620">
    <property type="entry name" value="HUPs"/>
    <property type="match status" value="1"/>
</dbReference>
<keyword evidence="3 7" id="KW-0819">tRNA processing</keyword>
<protein>
    <recommendedName>
        <fullName evidence="7">tRNA(Ile)-lysidine synthase</fullName>
        <ecNumber evidence="7">6.3.4.19</ecNumber>
    </recommendedName>
    <alternativeName>
        <fullName evidence="7">tRNA(Ile)-2-lysyl-cytidine synthase</fullName>
    </alternativeName>
    <alternativeName>
        <fullName evidence="7">tRNA(Ile)-lysidine synthetase</fullName>
    </alternativeName>
</protein>
<accession>A0A7D4QCG7</accession>
<comment type="function">
    <text evidence="7">Ligates lysine onto the cytidine present at position 34 of the AUA codon-specific tRNA(Ile) that contains the anticodon CAU, in an ATP-dependent manner. Cytidine is converted to lysidine, thus changing the amino acid specificity of the tRNA from methionine to isoleucine.</text>
</comment>
<dbReference type="SUPFAM" id="SSF82829">
    <property type="entry name" value="MesJ substrate recognition domain-like"/>
    <property type="match status" value="1"/>
</dbReference>
<evidence type="ECO:0000256" key="6">
    <source>
        <dbReference type="ARBA" id="ARBA00048539"/>
    </source>
</evidence>
<evidence type="ECO:0000256" key="3">
    <source>
        <dbReference type="ARBA" id="ARBA00022694"/>
    </source>
</evidence>